<evidence type="ECO:0000256" key="1">
    <source>
        <dbReference type="ARBA" id="ARBA00012528"/>
    </source>
</evidence>
<dbReference type="PANTHER" id="PTHR45138:SF9">
    <property type="entry name" value="DIGUANYLATE CYCLASE DGCM-RELATED"/>
    <property type="match status" value="1"/>
</dbReference>
<dbReference type="Gene3D" id="3.30.70.270">
    <property type="match status" value="1"/>
</dbReference>
<name>A0ABW2IUA1_9GAMM</name>
<keyword evidence="4" id="KW-0808">Transferase</keyword>
<keyword evidence="4" id="KW-0548">Nucleotidyltransferase</keyword>
<comment type="caution">
    <text evidence="4">The sequence shown here is derived from an EMBL/GenBank/DDBJ whole genome shotgun (WGS) entry which is preliminary data.</text>
</comment>
<proteinExistence type="predicted"/>
<dbReference type="SUPFAM" id="SSF55073">
    <property type="entry name" value="Nucleotide cyclase"/>
    <property type="match status" value="1"/>
</dbReference>
<gene>
    <name evidence="4" type="ORF">ACFQQA_08730</name>
</gene>
<dbReference type="InterPro" id="IPR050469">
    <property type="entry name" value="Diguanylate_Cyclase"/>
</dbReference>
<dbReference type="Gene3D" id="3.30.450.20">
    <property type="entry name" value="PAS domain"/>
    <property type="match status" value="1"/>
</dbReference>
<dbReference type="GO" id="GO:0052621">
    <property type="term" value="F:diguanylate cyclase activity"/>
    <property type="evidence" value="ECO:0007669"/>
    <property type="project" value="UniProtKB-EC"/>
</dbReference>
<dbReference type="PROSITE" id="PS50887">
    <property type="entry name" value="GGDEF"/>
    <property type="match status" value="1"/>
</dbReference>
<dbReference type="InterPro" id="IPR035965">
    <property type="entry name" value="PAS-like_dom_sf"/>
</dbReference>
<comment type="catalytic activity">
    <reaction evidence="2">
        <text>2 GTP = 3',3'-c-di-GMP + 2 diphosphate</text>
        <dbReference type="Rhea" id="RHEA:24898"/>
        <dbReference type="ChEBI" id="CHEBI:33019"/>
        <dbReference type="ChEBI" id="CHEBI:37565"/>
        <dbReference type="ChEBI" id="CHEBI:58805"/>
        <dbReference type="EC" id="2.7.7.65"/>
    </reaction>
</comment>
<dbReference type="InterPro" id="IPR000160">
    <property type="entry name" value="GGDEF_dom"/>
</dbReference>
<feature type="domain" description="GGDEF" evidence="3">
    <location>
        <begin position="192"/>
        <end position="325"/>
    </location>
</feature>
<dbReference type="RefSeq" id="WP_227520925.1">
    <property type="nucleotide sequence ID" value="NZ_JBHTBD010000002.1"/>
</dbReference>
<dbReference type="InterPro" id="IPR029787">
    <property type="entry name" value="Nucleotide_cyclase"/>
</dbReference>
<dbReference type="EMBL" id="JBHTBD010000002">
    <property type="protein sequence ID" value="MFC7294809.1"/>
    <property type="molecule type" value="Genomic_DNA"/>
</dbReference>
<protein>
    <recommendedName>
        <fullName evidence="1">diguanylate cyclase</fullName>
        <ecNumber evidence="1">2.7.7.65</ecNumber>
    </recommendedName>
</protein>
<organism evidence="4 5">
    <name type="scientific">Marinobacter aromaticivorans</name>
    <dbReference type="NCBI Taxonomy" id="1494078"/>
    <lineage>
        <taxon>Bacteria</taxon>
        <taxon>Pseudomonadati</taxon>
        <taxon>Pseudomonadota</taxon>
        <taxon>Gammaproteobacteria</taxon>
        <taxon>Pseudomonadales</taxon>
        <taxon>Marinobacteraceae</taxon>
        <taxon>Marinobacter</taxon>
    </lineage>
</organism>
<dbReference type="SMART" id="SM00267">
    <property type="entry name" value="GGDEF"/>
    <property type="match status" value="1"/>
</dbReference>
<dbReference type="CDD" id="cd01949">
    <property type="entry name" value="GGDEF"/>
    <property type="match status" value="1"/>
</dbReference>
<evidence type="ECO:0000313" key="4">
    <source>
        <dbReference type="EMBL" id="MFC7294809.1"/>
    </source>
</evidence>
<accession>A0ABW2IUA1</accession>
<dbReference type="SUPFAM" id="SSF55785">
    <property type="entry name" value="PYP-like sensor domain (PAS domain)"/>
    <property type="match status" value="1"/>
</dbReference>
<keyword evidence="5" id="KW-1185">Reference proteome</keyword>
<evidence type="ECO:0000313" key="5">
    <source>
        <dbReference type="Proteomes" id="UP001596506"/>
    </source>
</evidence>
<evidence type="ECO:0000256" key="2">
    <source>
        <dbReference type="ARBA" id="ARBA00034247"/>
    </source>
</evidence>
<dbReference type="Pfam" id="PF00990">
    <property type="entry name" value="GGDEF"/>
    <property type="match status" value="1"/>
</dbReference>
<dbReference type="NCBIfam" id="TIGR00254">
    <property type="entry name" value="GGDEF"/>
    <property type="match status" value="1"/>
</dbReference>
<dbReference type="PANTHER" id="PTHR45138">
    <property type="entry name" value="REGULATORY COMPONENTS OF SENSORY TRANSDUCTION SYSTEM"/>
    <property type="match status" value="1"/>
</dbReference>
<sequence length="326" mass="37149">MTTCKASRTIPARMVDSDPADPSASSGSVTNAGLQTILDNLDALVYVADFDTHELLYMNAYGYKNLGSFEHGQTCWEVLQNADGPCSFCTNHLLVDNRGEATGIHVWEFQNKVNKRWYQCRDQAIEWTDGRLVRLEIATDITDRKNMELALKEAHKKAEADSRQDGLTRLNNRRAFFQFGRKYLKQAHRNQTSLAAIMFDLDHFKQINDSYGHEAGDAVLREVGNLLLSRIRESDIAARIGGEEFAVLLPDTSQEQAMELAERLRFLLQELRVRFRQDVLRPTASFGVAMLVPEDERLETLLSRADEAMYLSKTEGRDRVHLFPQF</sequence>
<evidence type="ECO:0000259" key="3">
    <source>
        <dbReference type="PROSITE" id="PS50887"/>
    </source>
</evidence>
<reference evidence="5" key="1">
    <citation type="journal article" date="2019" name="Int. J. Syst. Evol. Microbiol.">
        <title>The Global Catalogue of Microorganisms (GCM) 10K type strain sequencing project: providing services to taxonomists for standard genome sequencing and annotation.</title>
        <authorList>
            <consortium name="The Broad Institute Genomics Platform"/>
            <consortium name="The Broad Institute Genome Sequencing Center for Infectious Disease"/>
            <person name="Wu L."/>
            <person name="Ma J."/>
        </authorList>
    </citation>
    <scope>NUCLEOTIDE SEQUENCE [LARGE SCALE GENOMIC DNA]</scope>
    <source>
        <strain evidence="5">CCUG 60559</strain>
    </source>
</reference>
<dbReference type="InterPro" id="IPR043128">
    <property type="entry name" value="Rev_trsase/Diguanyl_cyclase"/>
</dbReference>
<dbReference type="EC" id="2.7.7.65" evidence="1"/>
<dbReference type="Proteomes" id="UP001596506">
    <property type="component" value="Unassembled WGS sequence"/>
</dbReference>